<dbReference type="Pfam" id="PF07899">
    <property type="entry name" value="Frigida"/>
    <property type="match status" value="1"/>
</dbReference>
<protein>
    <recommendedName>
        <fullName evidence="1">FRIGIDA-like protein</fullName>
    </recommendedName>
</protein>
<dbReference type="OrthoDB" id="1917867at2759"/>
<keyword evidence="4" id="KW-1185">Reference proteome</keyword>
<gene>
    <name evidence="3" type="ORF">D8674_021324</name>
</gene>
<sequence length="134" mass="14152">MFIVSKRKESISLRAEILQAISEAVDPPRLVLDALEDFLASKAKKFGIIDKRWACGLLVQALFPEGKPNANAKGPEFSRSMVEGGEGGDEGRGRWVADELAMAWGGCGGVGRGERREGGLFRGCGGGGGRGMGN</sequence>
<accession>A0A5N5GGU4</accession>
<dbReference type="GO" id="GO:0009908">
    <property type="term" value="P:flower development"/>
    <property type="evidence" value="ECO:0007669"/>
    <property type="project" value="UniProtKB-KW"/>
</dbReference>
<dbReference type="InterPro" id="IPR012474">
    <property type="entry name" value="Frigida"/>
</dbReference>
<dbReference type="Proteomes" id="UP000327157">
    <property type="component" value="Chromosome 3"/>
</dbReference>
<keyword evidence="1" id="KW-0221">Differentiation</keyword>
<proteinExistence type="inferred from homology"/>
<dbReference type="AlphaFoldDB" id="A0A5N5GGU4"/>
<reference evidence="3 4" key="1">
    <citation type="submission" date="2019-09" db="EMBL/GenBank/DDBJ databases">
        <authorList>
            <person name="Ou C."/>
        </authorList>
    </citation>
    <scope>NUCLEOTIDE SEQUENCE [LARGE SCALE GENOMIC DNA]</scope>
    <source>
        <strain evidence="3">S2</strain>
        <tissue evidence="3">Leaf</tissue>
    </source>
</reference>
<name>A0A5N5GGU4_9ROSA</name>
<evidence type="ECO:0000313" key="3">
    <source>
        <dbReference type="EMBL" id="KAB2614736.1"/>
    </source>
</evidence>
<evidence type="ECO:0000256" key="2">
    <source>
        <dbReference type="SAM" id="MobiDB-lite"/>
    </source>
</evidence>
<keyword evidence="1" id="KW-0217">Developmental protein</keyword>
<keyword evidence="1" id="KW-0287">Flowering</keyword>
<evidence type="ECO:0000313" key="4">
    <source>
        <dbReference type="Proteomes" id="UP000327157"/>
    </source>
</evidence>
<reference evidence="4" key="2">
    <citation type="submission" date="2019-10" db="EMBL/GenBank/DDBJ databases">
        <title>A de novo genome assembly of a pear dwarfing rootstock.</title>
        <authorList>
            <person name="Wang F."/>
            <person name="Wang J."/>
            <person name="Li S."/>
            <person name="Zhang Y."/>
            <person name="Fang M."/>
            <person name="Ma L."/>
            <person name="Zhao Y."/>
            <person name="Jiang S."/>
        </authorList>
    </citation>
    <scope>NUCLEOTIDE SEQUENCE [LARGE SCALE GENOMIC DNA]</scope>
</reference>
<feature type="region of interest" description="Disordered" evidence="2">
    <location>
        <begin position="69"/>
        <end position="91"/>
    </location>
</feature>
<dbReference type="GO" id="GO:0030154">
    <property type="term" value="P:cell differentiation"/>
    <property type="evidence" value="ECO:0007669"/>
    <property type="project" value="UniProtKB-KW"/>
</dbReference>
<dbReference type="EMBL" id="SMOL01000402">
    <property type="protein sequence ID" value="KAB2614736.1"/>
    <property type="molecule type" value="Genomic_DNA"/>
</dbReference>
<comment type="caution">
    <text evidence="3">The sequence shown here is derived from an EMBL/GenBank/DDBJ whole genome shotgun (WGS) entry which is preliminary data.</text>
</comment>
<organism evidence="3 4">
    <name type="scientific">Pyrus ussuriensis x Pyrus communis</name>
    <dbReference type="NCBI Taxonomy" id="2448454"/>
    <lineage>
        <taxon>Eukaryota</taxon>
        <taxon>Viridiplantae</taxon>
        <taxon>Streptophyta</taxon>
        <taxon>Embryophyta</taxon>
        <taxon>Tracheophyta</taxon>
        <taxon>Spermatophyta</taxon>
        <taxon>Magnoliopsida</taxon>
        <taxon>eudicotyledons</taxon>
        <taxon>Gunneridae</taxon>
        <taxon>Pentapetalae</taxon>
        <taxon>rosids</taxon>
        <taxon>fabids</taxon>
        <taxon>Rosales</taxon>
        <taxon>Rosaceae</taxon>
        <taxon>Amygdaloideae</taxon>
        <taxon>Maleae</taxon>
        <taxon>Pyrus</taxon>
    </lineage>
</organism>
<reference evidence="3 4" key="3">
    <citation type="submission" date="2019-11" db="EMBL/GenBank/DDBJ databases">
        <title>A de novo genome assembly of a pear dwarfing rootstock.</title>
        <authorList>
            <person name="Wang F."/>
            <person name="Wang J."/>
            <person name="Li S."/>
            <person name="Zhang Y."/>
            <person name="Fang M."/>
            <person name="Ma L."/>
            <person name="Zhao Y."/>
            <person name="Jiang S."/>
        </authorList>
    </citation>
    <scope>NUCLEOTIDE SEQUENCE [LARGE SCALE GENOMIC DNA]</scope>
    <source>
        <strain evidence="3">S2</strain>
        <tissue evidence="3">Leaf</tissue>
    </source>
</reference>
<comment type="similarity">
    <text evidence="1">Belongs to the Frigida family.</text>
</comment>
<evidence type="ECO:0000256" key="1">
    <source>
        <dbReference type="RuleBase" id="RU364012"/>
    </source>
</evidence>